<organism evidence="2 3">
    <name type="scientific">Actinomadura logoneensis</name>
    <dbReference type="NCBI Taxonomy" id="2293572"/>
    <lineage>
        <taxon>Bacteria</taxon>
        <taxon>Bacillati</taxon>
        <taxon>Actinomycetota</taxon>
        <taxon>Actinomycetes</taxon>
        <taxon>Streptosporangiales</taxon>
        <taxon>Thermomonosporaceae</taxon>
        <taxon>Actinomadura</taxon>
    </lineage>
</organism>
<keyword evidence="1" id="KW-0732">Signal</keyword>
<feature type="signal peptide" evidence="1">
    <location>
        <begin position="1"/>
        <end position="19"/>
    </location>
</feature>
<sequence length="93" mass="9736">MLGSALALALGALAAPTQAASAVDASHAADTASSGSAPAKKASWHFWKSYWHDDQCRSAGKRVLASNPRYMAAACLSGTGTDGKPKWHLYILY</sequence>
<dbReference type="AlphaFoldDB" id="A0A372JNT6"/>
<keyword evidence="3" id="KW-1185">Reference proteome</keyword>
<name>A0A372JNT6_9ACTN</name>
<comment type="caution">
    <text evidence="2">The sequence shown here is derived from an EMBL/GenBank/DDBJ whole genome shotgun (WGS) entry which is preliminary data.</text>
</comment>
<protein>
    <submittedName>
        <fullName evidence="2">Uncharacterized protein</fullName>
    </submittedName>
</protein>
<reference evidence="2 3" key="1">
    <citation type="submission" date="2018-08" db="EMBL/GenBank/DDBJ databases">
        <title>Actinomadura jelena sp. nov., a novel Actinomycete isolated from soil in Chad.</title>
        <authorList>
            <person name="Shi L."/>
        </authorList>
    </citation>
    <scope>NUCLEOTIDE SEQUENCE [LARGE SCALE GENOMIC DNA]</scope>
    <source>
        <strain evidence="2 3">NEAU-G17</strain>
    </source>
</reference>
<evidence type="ECO:0000313" key="2">
    <source>
        <dbReference type="EMBL" id="RFU41630.1"/>
    </source>
</evidence>
<dbReference type="EMBL" id="QURH01000199">
    <property type="protein sequence ID" value="RFU41630.1"/>
    <property type="molecule type" value="Genomic_DNA"/>
</dbReference>
<proteinExistence type="predicted"/>
<feature type="chain" id="PRO_5039257225" evidence="1">
    <location>
        <begin position="20"/>
        <end position="93"/>
    </location>
</feature>
<dbReference type="RefSeq" id="WP_117357309.1">
    <property type="nucleotide sequence ID" value="NZ_QURH01000199.1"/>
</dbReference>
<evidence type="ECO:0000256" key="1">
    <source>
        <dbReference type="SAM" id="SignalP"/>
    </source>
</evidence>
<gene>
    <name evidence="2" type="ORF">DZF91_10660</name>
</gene>
<dbReference type="Proteomes" id="UP000261811">
    <property type="component" value="Unassembled WGS sequence"/>
</dbReference>
<accession>A0A372JNT6</accession>
<evidence type="ECO:0000313" key="3">
    <source>
        <dbReference type="Proteomes" id="UP000261811"/>
    </source>
</evidence>
<dbReference type="OrthoDB" id="3482886at2"/>